<evidence type="ECO:0000256" key="1">
    <source>
        <dbReference type="ARBA" id="ARBA00022801"/>
    </source>
</evidence>
<dbReference type="Proteomes" id="UP001194746">
    <property type="component" value="Unassembled WGS sequence"/>
</dbReference>
<sequence length="354" mass="39667">MLQLQLLGLLALGSNVALARPSQGWALRDFKTLVTFGDSYTDDSRLGYFASNGGAAPPVGWVQPENNNSASGGYTWGHFVAQSAKVNRYNYAVSGAVCSNEITPRAFSAINAPFPSVLEYEIPAFLADSKFKTPSGKKFLNIHPQDTVYAMWIGTNDLGNYAFLTDSQVAEKTIPDYVNCIYKALDQLYRNGGRHFVIMNNAPLHLAPMYATPENAGVGKSQYWPDKPSNDTLYSYRMWEQVATVNQVFDYKTPLEVVVEKRYPGAHFAVMDMNGLLSDMYYHPSEYFHGSTPANVTGYINHCDLDGQNCVRLDNEESYLWYDTLHPSQRSDEVIAEEFIRVVKGKSKWAAYWS</sequence>
<dbReference type="SUPFAM" id="SSF52266">
    <property type="entry name" value="SGNH hydrolase"/>
    <property type="match status" value="1"/>
</dbReference>
<dbReference type="GO" id="GO:0016788">
    <property type="term" value="F:hydrolase activity, acting on ester bonds"/>
    <property type="evidence" value="ECO:0007669"/>
    <property type="project" value="InterPro"/>
</dbReference>
<dbReference type="InterPro" id="IPR001087">
    <property type="entry name" value="GDSL"/>
</dbReference>
<dbReference type="PANTHER" id="PTHR45648:SF22">
    <property type="entry name" value="GDSL LIPASE_ACYLHYDROLASE FAMILY PROTEIN (AFU_ORTHOLOGUE AFUA_4G14700)"/>
    <property type="match status" value="1"/>
</dbReference>
<accession>A0AAD4GVC2</accession>
<evidence type="ECO:0000256" key="2">
    <source>
        <dbReference type="SAM" id="SignalP"/>
    </source>
</evidence>
<reference evidence="3" key="2">
    <citation type="submission" date="2020-02" db="EMBL/GenBank/DDBJ databases">
        <authorList>
            <person name="Gilchrist C.L.M."/>
            <person name="Chooi Y.-H."/>
        </authorList>
    </citation>
    <scope>NUCLEOTIDE SEQUENCE</scope>
    <source>
        <strain evidence="3">MST-FP2251</strain>
    </source>
</reference>
<dbReference type="Pfam" id="PF00657">
    <property type="entry name" value="Lipase_GDSL"/>
    <property type="match status" value="1"/>
</dbReference>
<evidence type="ECO:0008006" key="5">
    <source>
        <dbReference type="Google" id="ProtNLM"/>
    </source>
</evidence>
<feature type="signal peptide" evidence="2">
    <location>
        <begin position="1"/>
        <end position="19"/>
    </location>
</feature>
<name>A0AAD4GVC2_ASPNN</name>
<evidence type="ECO:0000313" key="4">
    <source>
        <dbReference type="Proteomes" id="UP001194746"/>
    </source>
</evidence>
<keyword evidence="4" id="KW-1185">Reference proteome</keyword>
<organism evidence="3 4">
    <name type="scientific">Aspergillus nanangensis</name>
    <dbReference type="NCBI Taxonomy" id="2582783"/>
    <lineage>
        <taxon>Eukaryota</taxon>
        <taxon>Fungi</taxon>
        <taxon>Dikarya</taxon>
        <taxon>Ascomycota</taxon>
        <taxon>Pezizomycotina</taxon>
        <taxon>Eurotiomycetes</taxon>
        <taxon>Eurotiomycetidae</taxon>
        <taxon>Eurotiales</taxon>
        <taxon>Aspergillaceae</taxon>
        <taxon>Aspergillus</taxon>
        <taxon>Aspergillus subgen. Circumdati</taxon>
    </lineage>
</organism>
<dbReference type="Gene3D" id="3.40.50.1110">
    <property type="entry name" value="SGNH hydrolase"/>
    <property type="match status" value="1"/>
</dbReference>
<keyword evidence="1" id="KW-0378">Hydrolase</keyword>
<dbReference type="CDD" id="cd01846">
    <property type="entry name" value="fatty_acyltransferase_like"/>
    <property type="match status" value="1"/>
</dbReference>
<keyword evidence="2" id="KW-0732">Signal</keyword>
<protein>
    <recommendedName>
        <fullName evidence="5">GDSL lipase/acylhydrolase family protein</fullName>
    </recommendedName>
</protein>
<reference evidence="3" key="1">
    <citation type="journal article" date="2019" name="Beilstein J. Org. Chem.">
        <title>Nanangenines: drimane sesquiterpenoids as the dominant metabolite cohort of a novel Australian fungus, Aspergillus nanangensis.</title>
        <authorList>
            <person name="Lacey H.J."/>
            <person name="Gilchrist C.L.M."/>
            <person name="Crombie A."/>
            <person name="Kalaitzis J.A."/>
            <person name="Vuong D."/>
            <person name="Rutledge P.J."/>
            <person name="Turner P."/>
            <person name="Pitt J.I."/>
            <person name="Lacey E."/>
            <person name="Chooi Y.H."/>
            <person name="Piggott A.M."/>
        </authorList>
    </citation>
    <scope>NUCLEOTIDE SEQUENCE</scope>
    <source>
        <strain evidence="3">MST-FP2251</strain>
    </source>
</reference>
<proteinExistence type="predicted"/>
<dbReference type="PANTHER" id="PTHR45648">
    <property type="entry name" value="GDSL LIPASE/ACYLHYDROLASE FAMILY PROTEIN (AFU_ORTHOLOGUE AFUA_4G14700)"/>
    <property type="match status" value="1"/>
</dbReference>
<dbReference type="InterPro" id="IPR036514">
    <property type="entry name" value="SGNH_hydro_sf"/>
</dbReference>
<evidence type="ECO:0000313" key="3">
    <source>
        <dbReference type="EMBL" id="KAF9891554.1"/>
    </source>
</evidence>
<feature type="chain" id="PRO_5042066300" description="GDSL lipase/acylhydrolase family protein" evidence="2">
    <location>
        <begin position="20"/>
        <end position="354"/>
    </location>
</feature>
<dbReference type="AlphaFoldDB" id="A0AAD4GVC2"/>
<dbReference type="InterPro" id="IPR051058">
    <property type="entry name" value="GDSL_Est/Lipase"/>
</dbReference>
<comment type="caution">
    <text evidence="3">The sequence shown here is derived from an EMBL/GenBank/DDBJ whole genome shotgun (WGS) entry which is preliminary data.</text>
</comment>
<dbReference type="EMBL" id="VCAU01000018">
    <property type="protein sequence ID" value="KAF9891554.1"/>
    <property type="molecule type" value="Genomic_DNA"/>
</dbReference>
<gene>
    <name evidence="3" type="ORF">FE257_004022</name>
</gene>